<evidence type="ECO:0000313" key="1">
    <source>
        <dbReference type="EMBL" id="KAJ1937657.1"/>
    </source>
</evidence>
<comment type="caution">
    <text evidence="1">The sequence shown here is derived from an EMBL/GenBank/DDBJ whole genome shotgun (WGS) entry which is preliminary data.</text>
</comment>
<proteinExistence type="predicted"/>
<dbReference type="Proteomes" id="UP001150603">
    <property type="component" value="Unassembled WGS sequence"/>
</dbReference>
<keyword evidence="2" id="KW-1185">Reference proteome</keyword>
<organism evidence="1 2">
    <name type="scientific">Linderina macrospora</name>
    <dbReference type="NCBI Taxonomy" id="4868"/>
    <lineage>
        <taxon>Eukaryota</taxon>
        <taxon>Fungi</taxon>
        <taxon>Fungi incertae sedis</taxon>
        <taxon>Zoopagomycota</taxon>
        <taxon>Kickxellomycotina</taxon>
        <taxon>Kickxellomycetes</taxon>
        <taxon>Kickxellales</taxon>
        <taxon>Kickxellaceae</taxon>
        <taxon>Linderina</taxon>
    </lineage>
</organism>
<dbReference type="EMBL" id="JANBPW010003441">
    <property type="protein sequence ID" value="KAJ1937657.1"/>
    <property type="molecule type" value="Genomic_DNA"/>
</dbReference>
<accession>A0ACC1J544</accession>
<sequence>MDVSSLAPRVRSILMGSDLATVSAKKVRRQLEAELNISLDTNKSEIDEIIMDQFHQIHNENQTRQAQLVQQQQQYAQQQQAHMNMYGVSPGMSNLHVQPGGYPGLPAMHPHQAVSAAAMGVMGHAGAPGILPAAGALQADAAPRRRGRPRKPENEKKQQRKKREVDPNKPKRQTGLSKPMKLSEDLGAFLNQKYCARTDVVKNLWKYIKEHELQDSSDKRYILCDDKLKKLFDTDRLYMYTMNKLLNQHLVKPTPEENAEAIILLGLPPNHPANADSAGIVGTAVASSSTASGAAAHHENTASPSVTDNDDSHADAASDGHQQSIPQDAVKSEPSSAMSQQPTTAVASATADPVAKSEPVAATSAMALPPQPSSVNGGGNV</sequence>
<reference evidence="1" key="1">
    <citation type="submission" date="2022-07" db="EMBL/GenBank/DDBJ databases">
        <title>Phylogenomic reconstructions and comparative analyses of Kickxellomycotina fungi.</title>
        <authorList>
            <person name="Reynolds N.K."/>
            <person name="Stajich J.E."/>
            <person name="Barry K."/>
            <person name="Grigoriev I.V."/>
            <person name="Crous P."/>
            <person name="Smith M.E."/>
        </authorList>
    </citation>
    <scope>NUCLEOTIDE SEQUENCE</scope>
    <source>
        <strain evidence="1">NRRL 5244</strain>
    </source>
</reference>
<evidence type="ECO:0000313" key="2">
    <source>
        <dbReference type="Proteomes" id="UP001150603"/>
    </source>
</evidence>
<protein>
    <submittedName>
        <fullName evidence="1">Uncharacterized protein</fullName>
    </submittedName>
</protein>
<gene>
    <name evidence="1" type="ORF">FBU59_004688</name>
</gene>
<name>A0ACC1J544_9FUNG</name>